<protein>
    <submittedName>
        <fullName evidence="9">MFS transporter</fullName>
    </submittedName>
</protein>
<feature type="transmembrane region" description="Helical" evidence="7">
    <location>
        <begin position="390"/>
        <end position="416"/>
    </location>
</feature>
<comment type="caution">
    <text evidence="9">The sequence shown here is derived from an EMBL/GenBank/DDBJ whole genome shotgun (WGS) entry which is preliminary data.</text>
</comment>
<keyword evidence="4 7" id="KW-0812">Transmembrane</keyword>
<feature type="transmembrane region" description="Helical" evidence="7">
    <location>
        <begin position="352"/>
        <end position="370"/>
    </location>
</feature>
<dbReference type="InterPro" id="IPR011701">
    <property type="entry name" value="MFS"/>
</dbReference>
<feature type="transmembrane region" description="Helical" evidence="7">
    <location>
        <begin position="321"/>
        <end position="340"/>
    </location>
</feature>
<evidence type="ECO:0000256" key="7">
    <source>
        <dbReference type="SAM" id="Phobius"/>
    </source>
</evidence>
<keyword evidence="5 7" id="KW-1133">Transmembrane helix</keyword>
<feature type="transmembrane region" description="Helical" evidence="7">
    <location>
        <begin position="223"/>
        <end position="244"/>
    </location>
</feature>
<dbReference type="CDD" id="cd06174">
    <property type="entry name" value="MFS"/>
    <property type="match status" value="1"/>
</dbReference>
<feature type="transmembrane region" description="Helical" evidence="7">
    <location>
        <begin position="149"/>
        <end position="173"/>
    </location>
</feature>
<evidence type="ECO:0000313" key="10">
    <source>
        <dbReference type="Proteomes" id="UP000293036"/>
    </source>
</evidence>
<feature type="transmembrane region" description="Helical" evidence="7">
    <location>
        <begin position="111"/>
        <end position="129"/>
    </location>
</feature>
<dbReference type="PROSITE" id="PS50850">
    <property type="entry name" value="MFS"/>
    <property type="match status" value="1"/>
</dbReference>
<sequence>MISLRREVKPSDLSNGHRIFLLILVSMGSSIIYSPAYLKNVFYDPLMRSLDASNADLGMMLSAYALTATICYLPSGVVADKVRVRTLAWVGFTTTAVLTYVYAMLPSITTLMFVFVGMGITTILIWWGIRFKLVRLISEEESYSRNIGISYGIYGAAGLAIGFLQIAVVKIWVDNIGFGVQFMIGVLATLILILGVLSYFFIPKFEGEIATGESAFNLKSALLALRNPVVWLSAGCMFFVYFYYTGVNYTTPYLSDVMGASLGVVTFVSVLRTYGVTLLSGPVFGFVAKAVGSPSKVIAVGSIVTAGLIMAFTVLPTTSAMAILAAVVVVLLGFLANGVFGIVSSQLTEGKVPLSVFGSATGILSVVGFLPDTFSSTWFGSMIDASGKDAYPQIFMILAGSAAMAGVLALALLVYVKRNAKKLEAEEAAVQAEAIAGE</sequence>
<feature type="transmembrane region" description="Helical" evidence="7">
    <location>
        <begin position="179"/>
        <end position="202"/>
    </location>
</feature>
<accession>A0A4Q9V3N0</accession>
<feature type="transmembrane region" description="Helical" evidence="7">
    <location>
        <begin position="86"/>
        <end position="105"/>
    </location>
</feature>
<dbReference type="SUPFAM" id="SSF103473">
    <property type="entry name" value="MFS general substrate transporter"/>
    <property type="match status" value="1"/>
</dbReference>
<feature type="transmembrane region" description="Helical" evidence="7">
    <location>
        <begin position="58"/>
        <end position="79"/>
    </location>
</feature>
<evidence type="ECO:0000256" key="4">
    <source>
        <dbReference type="ARBA" id="ARBA00022692"/>
    </source>
</evidence>
<dbReference type="EMBL" id="SJDT01000001">
    <property type="protein sequence ID" value="TBW23723.1"/>
    <property type="molecule type" value="Genomic_DNA"/>
</dbReference>
<dbReference type="InterPro" id="IPR020846">
    <property type="entry name" value="MFS_dom"/>
</dbReference>
<keyword evidence="2" id="KW-0813">Transport</keyword>
<evidence type="ECO:0000313" key="9">
    <source>
        <dbReference type="EMBL" id="TBW23723.1"/>
    </source>
</evidence>
<evidence type="ECO:0000256" key="1">
    <source>
        <dbReference type="ARBA" id="ARBA00004651"/>
    </source>
</evidence>
<reference evidence="9 10" key="1">
    <citation type="submission" date="2019-02" db="EMBL/GenBank/DDBJ databases">
        <title>Arcanobacterium bovis sp. nov., isolated from the milk of a cow with mastitis.</title>
        <authorList>
            <person name="Sammra O."/>
            <person name="Foster G."/>
            <person name="Hassan A."/>
            <person name="Alssahen M."/>
            <person name="Laemmler C."/>
            <person name="Borowiak M."/>
            <person name="Malorny B."/>
            <person name="Abdulmawjood A."/>
        </authorList>
    </citation>
    <scope>NUCLEOTIDE SEQUENCE [LARGE SCALE GENOMIC DNA]</scope>
    <source>
        <strain evidence="9 10">C605018/01/1</strain>
    </source>
</reference>
<feature type="transmembrane region" description="Helical" evidence="7">
    <location>
        <begin position="20"/>
        <end position="38"/>
    </location>
</feature>
<comment type="subcellular location">
    <subcellularLocation>
        <location evidence="1">Cell membrane</location>
        <topology evidence="1">Multi-pass membrane protein</topology>
    </subcellularLocation>
</comment>
<proteinExistence type="predicted"/>
<dbReference type="PANTHER" id="PTHR23517:SF3">
    <property type="entry name" value="INTEGRAL MEMBRANE TRANSPORT PROTEIN"/>
    <property type="match status" value="1"/>
</dbReference>
<evidence type="ECO:0000256" key="2">
    <source>
        <dbReference type="ARBA" id="ARBA00022448"/>
    </source>
</evidence>
<feature type="transmembrane region" description="Helical" evidence="7">
    <location>
        <begin position="264"/>
        <end position="285"/>
    </location>
</feature>
<gene>
    <name evidence="9" type="ORF">EZJ44_00865</name>
</gene>
<keyword evidence="6 7" id="KW-0472">Membrane</keyword>
<dbReference type="GO" id="GO:0022857">
    <property type="term" value="F:transmembrane transporter activity"/>
    <property type="evidence" value="ECO:0007669"/>
    <property type="project" value="InterPro"/>
</dbReference>
<dbReference type="GO" id="GO:0005886">
    <property type="term" value="C:plasma membrane"/>
    <property type="evidence" value="ECO:0007669"/>
    <property type="project" value="UniProtKB-SubCell"/>
</dbReference>
<evidence type="ECO:0000259" key="8">
    <source>
        <dbReference type="PROSITE" id="PS50850"/>
    </source>
</evidence>
<dbReference type="InterPro" id="IPR036259">
    <property type="entry name" value="MFS_trans_sf"/>
</dbReference>
<organism evidence="9 10">
    <name type="scientific">Arcanobacterium bovis</name>
    <dbReference type="NCBI Taxonomy" id="2529275"/>
    <lineage>
        <taxon>Bacteria</taxon>
        <taxon>Bacillati</taxon>
        <taxon>Actinomycetota</taxon>
        <taxon>Actinomycetes</taxon>
        <taxon>Actinomycetales</taxon>
        <taxon>Actinomycetaceae</taxon>
        <taxon>Arcanobacterium</taxon>
    </lineage>
</organism>
<dbReference type="InterPro" id="IPR050171">
    <property type="entry name" value="MFS_Transporters"/>
</dbReference>
<evidence type="ECO:0000256" key="6">
    <source>
        <dbReference type="ARBA" id="ARBA00023136"/>
    </source>
</evidence>
<dbReference type="RefSeq" id="WP_131279186.1">
    <property type="nucleotide sequence ID" value="NZ_JBHSLR010000009.1"/>
</dbReference>
<dbReference type="OrthoDB" id="9773404at2"/>
<feature type="domain" description="Major facilitator superfamily (MFS) profile" evidence="8">
    <location>
        <begin position="21"/>
        <end position="417"/>
    </location>
</feature>
<evidence type="ECO:0000256" key="3">
    <source>
        <dbReference type="ARBA" id="ARBA00022475"/>
    </source>
</evidence>
<dbReference type="Gene3D" id="1.20.1250.20">
    <property type="entry name" value="MFS general substrate transporter like domains"/>
    <property type="match status" value="2"/>
</dbReference>
<dbReference type="Pfam" id="PF07690">
    <property type="entry name" value="MFS_1"/>
    <property type="match status" value="1"/>
</dbReference>
<evidence type="ECO:0000256" key="5">
    <source>
        <dbReference type="ARBA" id="ARBA00022989"/>
    </source>
</evidence>
<keyword evidence="10" id="KW-1185">Reference proteome</keyword>
<name>A0A4Q9V3N0_9ACTO</name>
<dbReference type="PANTHER" id="PTHR23517">
    <property type="entry name" value="RESISTANCE PROTEIN MDTM, PUTATIVE-RELATED-RELATED"/>
    <property type="match status" value="1"/>
</dbReference>
<dbReference type="AlphaFoldDB" id="A0A4Q9V3N0"/>
<dbReference type="Proteomes" id="UP000293036">
    <property type="component" value="Unassembled WGS sequence"/>
</dbReference>
<keyword evidence="3" id="KW-1003">Cell membrane</keyword>
<feature type="transmembrane region" description="Helical" evidence="7">
    <location>
        <begin position="297"/>
        <end position="315"/>
    </location>
</feature>